<feature type="coiled-coil region" evidence="5">
    <location>
        <begin position="193"/>
        <end position="245"/>
    </location>
</feature>
<keyword evidence="2" id="KW-0238">DNA-binding</keyword>
<reference evidence="6" key="1">
    <citation type="submission" date="2025-08" db="UniProtKB">
        <authorList>
            <consortium name="Ensembl"/>
        </authorList>
    </citation>
    <scope>IDENTIFICATION</scope>
</reference>
<dbReference type="Ensembl" id="ENSOSUT00000014964.1">
    <property type="protein sequence ID" value="ENSOSUP00000014480.1"/>
    <property type="gene ID" value="ENSOSUG00000010327.1"/>
</dbReference>
<evidence type="ECO:0000313" key="6">
    <source>
        <dbReference type="Ensembl" id="ENSOSUP00000014480.1"/>
    </source>
</evidence>
<dbReference type="AlphaFoldDB" id="A0A8C8B1W3"/>
<dbReference type="GO" id="GO:0005634">
    <property type="term" value="C:nucleus"/>
    <property type="evidence" value="ECO:0007669"/>
    <property type="project" value="TreeGrafter"/>
</dbReference>
<organism evidence="6 7">
    <name type="scientific">Otus sunia</name>
    <name type="common">Oriental scops-owl</name>
    <dbReference type="NCBI Taxonomy" id="257818"/>
    <lineage>
        <taxon>Eukaryota</taxon>
        <taxon>Metazoa</taxon>
        <taxon>Chordata</taxon>
        <taxon>Craniata</taxon>
        <taxon>Vertebrata</taxon>
        <taxon>Euteleostomi</taxon>
        <taxon>Archelosauria</taxon>
        <taxon>Archosauria</taxon>
        <taxon>Dinosauria</taxon>
        <taxon>Saurischia</taxon>
        <taxon>Theropoda</taxon>
        <taxon>Coelurosauria</taxon>
        <taxon>Aves</taxon>
        <taxon>Neognathae</taxon>
        <taxon>Neoaves</taxon>
        <taxon>Telluraves</taxon>
        <taxon>Strigiformes</taxon>
        <taxon>Strigidae</taxon>
        <taxon>Otus</taxon>
    </lineage>
</organism>
<evidence type="ECO:0000313" key="7">
    <source>
        <dbReference type="Proteomes" id="UP000694552"/>
    </source>
</evidence>
<evidence type="ECO:0000256" key="3">
    <source>
        <dbReference type="ARBA" id="ARBA00023163"/>
    </source>
</evidence>
<proteinExistence type="predicted"/>
<keyword evidence="5" id="KW-0175">Coiled coil</keyword>
<keyword evidence="4" id="KW-0539">Nucleus</keyword>
<evidence type="ECO:0000256" key="4">
    <source>
        <dbReference type="ARBA" id="ARBA00023242"/>
    </source>
</evidence>
<sequence length="313" mass="34834">MSYLEELSALVDEDLLDFILKDGAPFPEIPGGENNLLEGCGLLDPELLDKDTDDMINSMLRDLKDEPSTLQDCLPIDSDSSISEDQHLSQSCSSNFASSHNVQVDHSYSCHLDWPVLETMRSDMAEDCSIDRGTWKCSEDPSRTLDQSSSFPTAVAGDAEHQLVPGATVQAEDWLLKDVCHKIQNKQPAQSGRRRKKSDMNGLENRMAAQNHELEKKVQLLQEQNRLLLRQLQKLQALVRQSANRTTTVKTMVIILSLYLLLSHNISALESTEQQLDPRGKCLGAEAWLQIKCCLLGQSTFLSSGVPPTQQLG</sequence>
<keyword evidence="1" id="KW-0805">Transcription regulation</keyword>
<keyword evidence="3" id="KW-0804">Transcription</keyword>
<evidence type="ECO:0000256" key="5">
    <source>
        <dbReference type="SAM" id="Coils"/>
    </source>
</evidence>
<protein>
    <submittedName>
        <fullName evidence="6">cAMP responsive element binding protein 3</fullName>
    </submittedName>
</protein>
<evidence type="ECO:0000256" key="1">
    <source>
        <dbReference type="ARBA" id="ARBA00023015"/>
    </source>
</evidence>
<name>A0A8C8B1W3_9STRI</name>
<dbReference type="InterPro" id="IPR051381">
    <property type="entry name" value="CREB_ATF_subfamily"/>
</dbReference>
<accession>A0A8C8B1W3</accession>
<evidence type="ECO:0000256" key="2">
    <source>
        <dbReference type="ARBA" id="ARBA00023125"/>
    </source>
</evidence>
<dbReference type="PANTHER" id="PTHR45996:SF4">
    <property type="entry name" value="CYCLIC AMP-RESPONSIVE ELEMENT-BINDING PROTEIN 3"/>
    <property type="match status" value="1"/>
</dbReference>
<reference evidence="6" key="2">
    <citation type="submission" date="2025-09" db="UniProtKB">
        <authorList>
            <consortium name="Ensembl"/>
        </authorList>
    </citation>
    <scope>IDENTIFICATION</scope>
</reference>
<dbReference type="GO" id="GO:0000981">
    <property type="term" value="F:DNA-binding transcription factor activity, RNA polymerase II-specific"/>
    <property type="evidence" value="ECO:0007669"/>
    <property type="project" value="TreeGrafter"/>
</dbReference>
<dbReference type="Proteomes" id="UP000694552">
    <property type="component" value="Unplaced"/>
</dbReference>
<keyword evidence="7" id="KW-1185">Reference proteome</keyword>
<dbReference type="GO" id="GO:0000978">
    <property type="term" value="F:RNA polymerase II cis-regulatory region sequence-specific DNA binding"/>
    <property type="evidence" value="ECO:0007669"/>
    <property type="project" value="TreeGrafter"/>
</dbReference>
<dbReference type="PANTHER" id="PTHR45996">
    <property type="entry name" value="AGAP001464-PB"/>
    <property type="match status" value="1"/>
</dbReference>